<sequence length="177" mass="18936">MTIKLNDLQLILLSTASQRADGNFLPLPESLAEKTAAAQKALATLLKRNLASEVPAKGADQLFRQDGEDRIGLVITAAGLQAIGAEERVTDQASASEPETKPEWPLPNKPRSGTKSARLIELLSRAEGAKLDDIIEATGWLPHTTRAALTGLRKKGHTIIRETQGGISIYHIDGGAQ</sequence>
<protein>
    <submittedName>
        <fullName evidence="2">DUF3489 domain-containing protein</fullName>
    </submittedName>
</protein>
<evidence type="ECO:0000313" key="2">
    <source>
        <dbReference type="EMBL" id="MDT9597923.1"/>
    </source>
</evidence>
<dbReference type="Proteomes" id="UP001259572">
    <property type="component" value="Unassembled WGS sequence"/>
</dbReference>
<organism evidence="2 3">
    <name type="scientific">Sphingosinicella rhizophila</name>
    <dbReference type="NCBI Taxonomy" id="3050082"/>
    <lineage>
        <taxon>Bacteria</taxon>
        <taxon>Pseudomonadati</taxon>
        <taxon>Pseudomonadota</taxon>
        <taxon>Alphaproteobacteria</taxon>
        <taxon>Sphingomonadales</taxon>
        <taxon>Sphingosinicellaceae</taxon>
        <taxon>Sphingosinicella</taxon>
    </lineage>
</organism>
<proteinExistence type="predicted"/>
<accession>A0ABU3Q3D2</accession>
<keyword evidence="3" id="KW-1185">Reference proteome</keyword>
<feature type="region of interest" description="Disordered" evidence="1">
    <location>
        <begin position="86"/>
        <end position="113"/>
    </location>
</feature>
<reference evidence="2 3" key="1">
    <citation type="submission" date="2023-05" db="EMBL/GenBank/DDBJ databases">
        <authorList>
            <person name="Guo Y."/>
        </authorList>
    </citation>
    <scope>NUCLEOTIDE SEQUENCE [LARGE SCALE GENOMIC DNA]</scope>
    <source>
        <strain evidence="2 3">GR2756</strain>
    </source>
</reference>
<dbReference type="Pfam" id="PF11994">
    <property type="entry name" value="DUF3489"/>
    <property type="match status" value="1"/>
</dbReference>
<dbReference type="EMBL" id="JAVUPU010000001">
    <property type="protein sequence ID" value="MDT9597923.1"/>
    <property type="molecule type" value="Genomic_DNA"/>
</dbReference>
<evidence type="ECO:0000313" key="3">
    <source>
        <dbReference type="Proteomes" id="UP001259572"/>
    </source>
</evidence>
<dbReference type="RefSeq" id="WP_315723482.1">
    <property type="nucleotide sequence ID" value="NZ_JAVUPU010000001.1"/>
</dbReference>
<evidence type="ECO:0000256" key="1">
    <source>
        <dbReference type="SAM" id="MobiDB-lite"/>
    </source>
</evidence>
<comment type="caution">
    <text evidence="2">The sequence shown here is derived from an EMBL/GenBank/DDBJ whole genome shotgun (WGS) entry which is preliminary data.</text>
</comment>
<gene>
    <name evidence="2" type="ORF">RQX22_03050</name>
</gene>
<dbReference type="InterPro" id="IPR021880">
    <property type="entry name" value="DUF3489"/>
</dbReference>
<name>A0ABU3Q3D2_9SPHN</name>